<evidence type="ECO:0008006" key="4">
    <source>
        <dbReference type="Google" id="ProtNLM"/>
    </source>
</evidence>
<proteinExistence type="predicted"/>
<keyword evidence="1" id="KW-0175">Coiled coil</keyword>
<feature type="coiled-coil region" evidence="1">
    <location>
        <begin position="54"/>
        <end position="81"/>
    </location>
</feature>
<organism evidence="2 3">
    <name type="scientific">Aquimarina algiphila</name>
    <dbReference type="NCBI Taxonomy" id="2047982"/>
    <lineage>
        <taxon>Bacteria</taxon>
        <taxon>Pseudomonadati</taxon>
        <taxon>Bacteroidota</taxon>
        <taxon>Flavobacteriia</taxon>
        <taxon>Flavobacteriales</taxon>
        <taxon>Flavobacteriaceae</taxon>
        <taxon>Aquimarina</taxon>
    </lineage>
</organism>
<name>A0A554VPB9_9FLAO</name>
<sequence length="97" mass="11528">MYTKKEFEEQLETLYNYYKEPIHKLVERSGLTRPTVTKFLEGNTLRSYNQDKLIEAVIKLNEEAQEKRRSLQERGKRIIQLELELADAEHIEKSESA</sequence>
<protein>
    <recommendedName>
        <fullName evidence="4">Helix-turn-helix domain-containing protein</fullName>
    </recommendedName>
</protein>
<dbReference type="OrthoDB" id="1445865at2"/>
<reference evidence="2 3" key="1">
    <citation type="submission" date="2019-07" db="EMBL/GenBank/DDBJ databases">
        <title>The draft genome sequence of Aquimarina algiphila M91.</title>
        <authorList>
            <person name="Meng X."/>
        </authorList>
    </citation>
    <scope>NUCLEOTIDE SEQUENCE [LARGE SCALE GENOMIC DNA]</scope>
    <source>
        <strain evidence="2 3">M91</strain>
    </source>
</reference>
<dbReference type="RefSeq" id="WP_143915616.1">
    <property type="nucleotide sequence ID" value="NZ_CANMXV010000014.1"/>
</dbReference>
<evidence type="ECO:0000313" key="3">
    <source>
        <dbReference type="Proteomes" id="UP000318833"/>
    </source>
</evidence>
<evidence type="ECO:0000313" key="2">
    <source>
        <dbReference type="EMBL" id="TSE10317.1"/>
    </source>
</evidence>
<gene>
    <name evidence="2" type="ORF">FOF46_04595</name>
</gene>
<keyword evidence="3" id="KW-1185">Reference proteome</keyword>
<evidence type="ECO:0000256" key="1">
    <source>
        <dbReference type="SAM" id="Coils"/>
    </source>
</evidence>
<dbReference type="EMBL" id="VLNR01000007">
    <property type="protein sequence ID" value="TSE10317.1"/>
    <property type="molecule type" value="Genomic_DNA"/>
</dbReference>
<dbReference type="Proteomes" id="UP000318833">
    <property type="component" value="Unassembled WGS sequence"/>
</dbReference>
<comment type="caution">
    <text evidence="2">The sequence shown here is derived from an EMBL/GenBank/DDBJ whole genome shotgun (WGS) entry which is preliminary data.</text>
</comment>
<accession>A0A554VPB9</accession>
<dbReference type="AlphaFoldDB" id="A0A554VPB9"/>